<keyword evidence="2" id="KW-1185">Reference proteome</keyword>
<dbReference type="RefSeq" id="WP_184579574.1">
    <property type="nucleotide sequence ID" value="NZ_JACHJL010000029.1"/>
</dbReference>
<reference evidence="1 2" key="1">
    <citation type="submission" date="2020-08" db="EMBL/GenBank/DDBJ databases">
        <title>Genomic Encyclopedia of Type Strains, Phase III (KMG-III): the genomes of soil and plant-associated and newly described type strains.</title>
        <authorList>
            <person name="Whitman W."/>
        </authorList>
    </citation>
    <scope>NUCLEOTIDE SEQUENCE [LARGE SCALE GENOMIC DNA]</scope>
    <source>
        <strain evidence="1 2">CECT 8305</strain>
    </source>
</reference>
<dbReference type="EMBL" id="JACHJL010000029">
    <property type="protein sequence ID" value="MBB5939887.1"/>
    <property type="molecule type" value="Genomic_DNA"/>
</dbReference>
<accession>A0A7W9V2F2</accession>
<organism evidence="1 2">
    <name type="scientific">Streptomyces zagrosensis</name>
    <dbReference type="NCBI Taxonomy" id="1042984"/>
    <lineage>
        <taxon>Bacteria</taxon>
        <taxon>Bacillati</taxon>
        <taxon>Actinomycetota</taxon>
        <taxon>Actinomycetes</taxon>
        <taxon>Kitasatosporales</taxon>
        <taxon>Streptomycetaceae</taxon>
        <taxon>Streptomyces</taxon>
    </lineage>
</organism>
<evidence type="ECO:0000313" key="1">
    <source>
        <dbReference type="EMBL" id="MBB5939887.1"/>
    </source>
</evidence>
<evidence type="ECO:0000313" key="2">
    <source>
        <dbReference type="Proteomes" id="UP000588098"/>
    </source>
</evidence>
<sequence length="149" mass="16389">MTGRQVQVCLLVWKPLDPDAPGDVSGGMPQVLLVRDDATPWQVPGVILRPGELLLCASERAAHAVGRELPSRHRVLATDFRRLEHMTMVVDGGWVSGTDARTAVGELSPCPCHPTPYRRRWASSEDLDAVLTRALHAAVTTPPRKETRR</sequence>
<name>A0A7W9V2F2_9ACTN</name>
<protein>
    <submittedName>
        <fullName evidence="1">Uncharacterized protein</fullName>
    </submittedName>
</protein>
<comment type="caution">
    <text evidence="1">The sequence shown here is derived from an EMBL/GenBank/DDBJ whole genome shotgun (WGS) entry which is preliminary data.</text>
</comment>
<dbReference type="AlphaFoldDB" id="A0A7W9V2F2"/>
<proteinExistence type="predicted"/>
<gene>
    <name evidence="1" type="ORF">FHS42_006985</name>
</gene>
<dbReference type="Proteomes" id="UP000588098">
    <property type="component" value="Unassembled WGS sequence"/>
</dbReference>